<name>A0AAV5A546_9AGAM</name>
<evidence type="ECO:0000313" key="2">
    <source>
        <dbReference type="EMBL" id="GJJ08598.1"/>
    </source>
</evidence>
<dbReference type="InterPro" id="IPR021848">
    <property type="entry name" value="HODM_asu-like"/>
</dbReference>
<proteinExistence type="predicted"/>
<dbReference type="Pfam" id="PF11817">
    <property type="entry name" value="Foie-gras_1"/>
    <property type="match status" value="1"/>
</dbReference>
<gene>
    <name evidence="2" type="ORF">Clacol_002817</name>
</gene>
<dbReference type="PANTHER" id="PTHR14374:SF0">
    <property type="entry name" value="TRAFFICKING PROTEIN PARTICLE COMPLEX SUBUNIT 11"/>
    <property type="match status" value="1"/>
</dbReference>
<evidence type="ECO:0000259" key="1">
    <source>
        <dbReference type="Pfam" id="PF11817"/>
    </source>
</evidence>
<dbReference type="PANTHER" id="PTHR14374">
    <property type="entry name" value="FOIE GRAS"/>
    <property type="match status" value="1"/>
</dbReference>
<reference evidence="2" key="1">
    <citation type="submission" date="2021-10" db="EMBL/GenBank/DDBJ databases">
        <title>De novo Genome Assembly of Clathrus columnatus (Basidiomycota, Fungi) Using Illumina and Nanopore Sequence Data.</title>
        <authorList>
            <person name="Ogiso-Tanaka E."/>
            <person name="Itagaki H."/>
            <person name="Hosoya T."/>
            <person name="Hosaka K."/>
        </authorList>
    </citation>
    <scope>NUCLEOTIDE SEQUENCE</scope>
    <source>
        <strain evidence="2">MO-923</strain>
    </source>
</reference>
<evidence type="ECO:0000313" key="3">
    <source>
        <dbReference type="Proteomes" id="UP001050691"/>
    </source>
</evidence>
<sequence>MYLFNFISHIKFLTNWWNIQLHPPESKLELPLETPLQVLPNPDPLPDFDITTATTRNHVYVNRTLRYPYHQTMAHQPMHINNWIEIDKDYVWYLKEKARIIQEQGTPATAESFDISGLRCQNVIDSLPENYDACNELLEVLVDWLPKRYPTLFKRLDTGILNNLTQEIITNIENKRGVEALIAVSKLVQDDFLMARERSDGHVYFVGGLVAFPGFYLLSEKIGKSIKEVHQPVPYFNEKLLLSVERTLKRFKPHEPFERTSWEIVDDRNLFFHNIASKFMIPEKLHPKDIFFRVDHQTFRKLPRSGGIIFGVRPILKRLEDFEDSPLVPELLTRIHRESDKKLMEYKLGPLYQDKVIPYLQSLTQKQIQLGLIKGDEAIADFRALVKDIPTTQTTLSLPTESELLTNSDGKSTKPNVVEMNSYPQEFITQLLPVMFAAGLEKFASTAGSEETSEDDRVLGKQLLLDPFIVLATRLKDTLLEKSVKKGTIWMSDADRAQPSFRVIFVDKDVRFPPQKALNQEHSPLSPLTPSSPLFPDGLIAPIWTKKHTELLPSVFVLFLRLFEHPQFHNTPISPLHNQSFSEKELEKRKLDERKWDTDLSAEIGSRKRICTDRDDPNLDSRLTFIRRQSALDSRAALFVLSPVSPSELQEFSLPSHSLQAALYEPSLEHYSNHSKKARRKRNRYTGAYGTLPPSNQLSPSTFRGGPQPLRTQGWIARYEYKMGCFAEFRSEEEVARKHYQNAWEVLLEMFGSPNILPPRTKRWAEAKIIKLYLYRGEFSRAMVHFKTHLTRITDFSNGWEIGPDTWELWGWLARWYRFIAELLEIGLATSLKLPDYIPPLETVVPSSSSSQEFSIEPHYGGMNPGSVVQHPGYFYYAAAVCTQRRLEQFTLASQSVNDALSSLVNESKVDHRMVMLELYTKSYEMFKKHTSKQSQSRFTFHIAFRIASIYHDSGKYDMAVKFLERIVKSYQREQWNSILLAILRIWYNCASEMKNVGTMVTLLIEMICYDEWLNNEVDGYGRLADIIKNNPSPAPVMRLDLVETPTLFPTTLAFYEPAVATSHPSSFQIHIQFRKRIPQTLRSLLSIRIEFQSTFWMVNHRASSTPQSSDIVHFENLGLIHMQDYRELFADLNSIEDGTLVVSGCVVSDVPVVLQVSRVIYTINSPWNLEVVFGPMFPPKTNSLWLASLHPSTFIPLHRDASCLIIRRKACQIELKITHDSFAYLDERFPITITVGNLDECDINVTLDILLQPTPDESVNRIHFEAFSSTALIKGVACGTLHPGEYVQKILYIHNTGRPGERILDISVQASPICANEEGTPVAHSNETLRTVAIPTVAPFNILCDTLYRHRRRPSLLPFDLGTYTPSMVEIVCEALVKVIITNMGLSRLVIFRIDNVFDSTSSPKARLESTSMNVDEGVFPLGSFTIVDMLTPNSASMTHTQYTLGLLSVKMTILIGRSRLIDGSPGNTATTDVSIPPFAAQPDSVHAVLELPATGILHVPFIAILRILNQHPWKTFDGYFQLEPSDHFVVSGLRSGALPLVVGGCEERIPFKLIPVSCGIIQLPAFQITDRRKGPAAREQEGAVKRYPVIDGRIEERGQDVKTDNLTSDKGRIFMTIFPA</sequence>
<dbReference type="Proteomes" id="UP001050691">
    <property type="component" value="Unassembled WGS sequence"/>
</dbReference>
<feature type="domain" description="Trafficking protein particle complex subunit 11" evidence="1">
    <location>
        <begin position="768"/>
        <end position="1008"/>
    </location>
</feature>
<dbReference type="Pfam" id="PF11927">
    <property type="entry name" value="HODM_asu-like"/>
    <property type="match status" value="1"/>
</dbReference>
<dbReference type="InterPro" id="IPR021773">
    <property type="entry name" value="TPC11"/>
</dbReference>
<protein>
    <recommendedName>
        <fullName evidence="1">Trafficking protein particle complex subunit 11 domain-containing protein</fullName>
    </recommendedName>
</protein>
<dbReference type="EMBL" id="BPWL01000003">
    <property type="protein sequence ID" value="GJJ08598.1"/>
    <property type="molecule type" value="Genomic_DNA"/>
</dbReference>
<organism evidence="2 3">
    <name type="scientific">Clathrus columnatus</name>
    <dbReference type="NCBI Taxonomy" id="1419009"/>
    <lineage>
        <taxon>Eukaryota</taxon>
        <taxon>Fungi</taxon>
        <taxon>Dikarya</taxon>
        <taxon>Basidiomycota</taxon>
        <taxon>Agaricomycotina</taxon>
        <taxon>Agaricomycetes</taxon>
        <taxon>Phallomycetidae</taxon>
        <taxon>Phallales</taxon>
        <taxon>Clathraceae</taxon>
        <taxon>Clathrus</taxon>
    </lineage>
</organism>
<comment type="caution">
    <text evidence="2">The sequence shown here is derived from an EMBL/GenBank/DDBJ whole genome shotgun (WGS) entry which is preliminary data.</text>
</comment>
<keyword evidence="3" id="KW-1185">Reference proteome</keyword>
<accession>A0AAV5A546</accession>